<evidence type="ECO:0000313" key="2">
    <source>
        <dbReference type="Proteomes" id="UP000000366"/>
    </source>
</evidence>
<keyword evidence="2" id="KW-1185">Reference proteome</keyword>
<evidence type="ECO:0000313" key="1">
    <source>
        <dbReference type="EMBL" id="ABM96656.1"/>
    </source>
</evidence>
<dbReference type="EMBL" id="CP000555">
    <property type="protein sequence ID" value="ABM96656.1"/>
    <property type="molecule type" value="Genomic_DNA"/>
</dbReference>
<protein>
    <submittedName>
        <fullName evidence="1">Uncharacterized protein</fullName>
    </submittedName>
</protein>
<dbReference type="KEGG" id="mpt:Mpe_A3703"/>
<dbReference type="HOGENOM" id="CLU_1813568_0_0_4"/>
<name>A2SM67_METPP</name>
<proteinExistence type="predicted"/>
<organism evidence="1 2">
    <name type="scientific">Methylibium petroleiphilum (strain ATCC BAA-1232 / LMG 22953 / PM1)</name>
    <dbReference type="NCBI Taxonomy" id="420662"/>
    <lineage>
        <taxon>Bacteria</taxon>
        <taxon>Pseudomonadati</taxon>
        <taxon>Pseudomonadota</taxon>
        <taxon>Betaproteobacteria</taxon>
        <taxon>Burkholderiales</taxon>
        <taxon>Sphaerotilaceae</taxon>
        <taxon>Methylibium</taxon>
    </lineage>
</organism>
<dbReference type="STRING" id="420662.Mpe_A3703"/>
<reference evidence="1 2" key="1">
    <citation type="journal article" date="2007" name="J. Bacteriol.">
        <title>Whole-genome analysis of the methyl tert-butyl ether-degrading beta-proteobacterium Methylibium petroleiphilum PM1.</title>
        <authorList>
            <person name="Kane S.R."/>
            <person name="Chakicherla A.Y."/>
            <person name="Chain P.S.G."/>
            <person name="Schmidt R."/>
            <person name="Shin M.W."/>
            <person name="Legler T.C."/>
            <person name="Scow K.M."/>
            <person name="Larimer F.W."/>
            <person name="Lucas S.M."/>
            <person name="Richardson P.M."/>
            <person name="Hristova K.R."/>
        </authorList>
    </citation>
    <scope>NUCLEOTIDE SEQUENCE [LARGE SCALE GENOMIC DNA]</scope>
    <source>
        <strain evidence="2">ATCC BAA-1232 / LMG 22953 / PM1</strain>
    </source>
</reference>
<sequence length="142" mass="14800">MPLRHAGERSPAWRRSGALRLAFPAPRGAAQVGGQAGIDALVFVSERPQLRQVLPGIVSLPALRQATGGPLPSGCDRAGQGFGATGGLARGHGLNADGAHEMNLSVRSAEANDTILGKTLSPCARQGRLRRRTAKKRGIRPA</sequence>
<accession>A2SM67</accession>
<gene>
    <name evidence="1" type="ordered locus">Mpe_A3703</name>
</gene>
<dbReference type="Proteomes" id="UP000000366">
    <property type="component" value="Chromosome"/>
</dbReference>
<dbReference type="AlphaFoldDB" id="A2SM67"/>